<protein>
    <submittedName>
        <fullName evidence="3">Uncharacterized protein</fullName>
    </submittedName>
</protein>
<dbReference type="InParanoid" id="A0A1Y2M4E9"/>
<keyword evidence="2" id="KW-1133">Transmembrane helix</keyword>
<evidence type="ECO:0000256" key="1">
    <source>
        <dbReference type="SAM" id="MobiDB-lite"/>
    </source>
</evidence>
<name>A0A1Y2M4E9_EPING</name>
<sequence length="283" mass="31159">MSTDPRTSVISIVARGDDPWSALDLNRYHDEDCLSQASSSTTASTGSIPADVFSSHEPTVVTKPTSNGTDYPGYSYKYNDEADVVYATSLSASHGSASEIEGEYDDAPHDSFLHMGGWMSSYEAQDQCLRRPKYAKIRLSKNLPYRKKFPIDLHQDGRGFPPVDREIDLLSQSSVKSSLASQEKAPRCLLHRVPLHHYVMLTSICLVVVTVAGFGLAFYHTKRSNDTLRKQIIIASTMFVSFETVLAVLAAGRPLLAASTLGLFPLFTGLMFLVYLDGLTPMH</sequence>
<feature type="compositionally biased region" description="Low complexity" evidence="1">
    <location>
        <begin position="37"/>
        <end position="47"/>
    </location>
</feature>
<feature type="transmembrane region" description="Helical" evidence="2">
    <location>
        <begin position="232"/>
        <end position="250"/>
    </location>
</feature>
<evidence type="ECO:0000313" key="4">
    <source>
        <dbReference type="Proteomes" id="UP000193240"/>
    </source>
</evidence>
<evidence type="ECO:0000313" key="3">
    <source>
        <dbReference type="EMBL" id="OSS50986.1"/>
    </source>
</evidence>
<feature type="transmembrane region" description="Helical" evidence="2">
    <location>
        <begin position="198"/>
        <end position="220"/>
    </location>
</feature>
<proteinExistence type="predicted"/>
<keyword evidence="2" id="KW-0812">Transmembrane</keyword>
<dbReference type="Proteomes" id="UP000193240">
    <property type="component" value="Unassembled WGS sequence"/>
</dbReference>
<dbReference type="EMBL" id="KZ107841">
    <property type="protein sequence ID" value="OSS50986.1"/>
    <property type="molecule type" value="Genomic_DNA"/>
</dbReference>
<accession>A0A1Y2M4E9</accession>
<keyword evidence="4" id="KW-1185">Reference proteome</keyword>
<feature type="transmembrane region" description="Helical" evidence="2">
    <location>
        <begin position="256"/>
        <end position="276"/>
    </location>
</feature>
<dbReference type="AlphaFoldDB" id="A0A1Y2M4E9"/>
<reference evidence="3 4" key="1">
    <citation type="journal article" date="2017" name="Genome Announc.">
        <title>Genome sequence of the saprophytic ascomycete Epicoccum nigrum ICMP 19927 strain isolated from New Zealand.</title>
        <authorList>
            <person name="Fokin M."/>
            <person name="Fleetwood D."/>
            <person name="Weir B.S."/>
            <person name="Villas-Boas S.G."/>
        </authorList>
    </citation>
    <scope>NUCLEOTIDE SEQUENCE [LARGE SCALE GENOMIC DNA]</scope>
    <source>
        <strain evidence="3 4">ICMP 19927</strain>
    </source>
</reference>
<organism evidence="3 4">
    <name type="scientific">Epicoccum nigrum</name>
    <name type="common">Soil fungus</name>
    <name type="synonym">Epicoccum purpurascens</name>
    <dbReference type="NCBI Taxonomy" id="105696"/>
    <lineage>
        <taxon>Eukaryota</taxon>
        <taxon>Fungi</taxon>
        <taxon>Dikarya</taxon>
        <taxon>Ascomycota</taxon>
        <taxon>Pezizomycotina</taxon>
        <taxon>Dothideomycetes</taxon>
        <taxon>Pleosporomycetidae</taxon>
        <taxon>Pleosporales</taxon>
        <taxon>Pleosporineae</taxon>
        <taxon>Didymellaceae</taxon>
        <taxon>Epicoccum</taxon>
    </lineage>
</organism>
<keyword evidence="2" id="KW-0472">Membrane</keyword>
<evidence type="ECO:0000256" key="2">
    <source>
        <dbReference type="SAM" id="Phobius"/>
    </source>
</evidence>
<gene>
    <name evidence="3" type="ORF">B5807_04608</name>
</gene>
<feature type="region of interest" description="Disordered" evidence="1">
    <location>
        <begin position="37"/>
        <end position="68"/>
    </location>
</feature>